<dbReference type="AlphaFoldDB" id="A0A9Q3B9W8"/>
<evidence type="ECO:0000313" key="2">
    <source>
        <dbReference type="Proteomes" id="UP000765509"/>
    </source>
</evidence>
<organism evidence="1 2">
    <name type="scientific">Austropuccinia psidii MF-1</name>
    <dbReference type="NCBI Taxonomy" id="1389203"/>
    <lineage>
        <taxon>Eukaryota</taxon>
        <taxon>Fungi</taxon>
        <taxon>Dikarya</taxon>
        <taxon>Basidiomycota</taxon>
        <taxon>Pucciniomycotina</taxon>
        <taxon>Pucciniomycetes</taxon>
        <taxon>Pucciniales</taxon>
        <taxon>Sphaerophragmiaceae</taxon>
        <taxon>Austropuccinia</taxon>
    </lineage>
</organism>
<name>A0A9Q3B9W8_9BASI</name>
<gene>
    <name evidence="1" type="ORF">O181_001221</name>
</gene>
<comment type="caution">
    <text evidence="1">The sequence shown here is derived from an EMBL/GenBank/DDBJ whole genome shotgun (WGS) entry which is preliminary data.</text>
</comment>
<accession>A0A9Q3B9W8</accession>
<sequence length="104" mass="12658">MLPFTFKFNKNLKLEYWKDMDKVLQLHQLLKDLLQWRMENKRLKLVSYLAELRAGFQKIFLKKIPFKYLIVITKGWNSNRKFKLLEERASRIRANKATIQAIEE</sequence>
<evidence type="ECO:0000313" key="1">
    <source>
        <dbReference type="EMBL" id="MBW0461506.1"/>
    </source>
</evidence>
<protein>
    <submittedName>
        <fullName evidence="1">Uncharacterized protein</fullName>
    </submittedName>
</protein>
<reference evidence="1" key="1">
    <citation type="submission" date="2021-03" db="EMBL/GenBank/DDBJ databases">
        <title>Draft genome sequence of rust myrtle Austropuccinia psidii MF-1, a brazilian biotype.</title>
        <authorList>
            <person name="Quecine M.C."/>
            <person name="Pachon D.M.R."/>
            <person name="Bonatelli M.L."/>
            <person name="Correr F.H."/>
            <person name="Franceschini L.M."/>
            <person name="Leite T.F."/>
            <person name="Margarido G.R.A."/>
            <person name="Almeida C.A."/>
            <person name="Ferrarezi J.A."/>
            <person name="Labate C.A."/>
        </authorList>
    </citation>
    <scope>NUCLEOTIDE SEQUENCE</scope>
    <source>
        <strain evidence="1">MF-1</strain>
    </source>
</reference>
<dbReference type="EMBL" id="AVOT02000170">
    <property type="protein sequence ID" value="MBW0461506.1"/>
    <property type="molecule type" value="Genomic_DNA"/>
</dbReference>
<dbReference type="Proteomes" id="UP000765509">
    <property type="component" value="Unassembled WGS sequence"/>
</dbReference>
<keyword evidence="2" id="KW-1185">Reference proteome</keyword>
<proteinExistence type="predicted"/>